<organism evidence="1 2">
    <name type="scientific">Biomphalaria pfeifferi</name>
    <name type="common">Bloodfluke planorb</name>
    <name type="synonym">Freshwater snail</name>
    <dbReference type="NCBI Taxonomy" id="112525"/>
    <lineage>
        <taxon>Eukaryota</taxon>
        <taxon>Metazoa</taxon>
        <taxon>Spiralia</taxon>
        <taxon>Lophotrochozoa</taxon>
        <taxon>Mollusca</taxon>
        <taxon>Gastropoda</taxon>
        <taxon>Heterobranchia</taxon>
        <taxon>Euthyneura</taxon>
        <taxon>Panpulmonata</taxon>
        <taxon>Hygrophila</taxon>
        <taxon>Lymnaeoidea</taxon>
        <taxon>Planorbidae</taxon>
        <taxon>Biomphalaria</taxon>
    </lineage>
</organism>
<evidence type="ECO:0000313" key="2">
    <source>
        <dbReference type="Proteomes" id="UP001233172"/>
    </source>
</evidence>
<dbReference type="Proteomes" id="UP001233172">
    <property type="component" value="Unassembled WGS sequence"/>
</dbReference>
<comment type="caution">
    <text evidence="1">The sequence shown here is derived from an EMBL/GenBank/DDBJ whole genome shotgun (WGS) entry which is preliminary data.</text>
</comment>
<proteinExistence type="predicted"/>
<reference evidence="1" key="1">
    <citation type="journal article" date="2023" name="PLoS Negl. Trop. Dis.">
        <title>A genome sequence for Biomphalaria pfeifferi, the major vector snail for the human-infecting parasite Schistosoma mansoni.</title>
        <authorList>
            <person name="Bu L."/>
            <person name="Lu L."/>
            <person name="Laidemitt M.R."/>
            <person name="Zhang S.M."/>
            <person name="Mutuku M."/>
            <person name="Mkoji G."/>
            <person name="Steinauer M."/>
            <person name="Loker E.S."/>
        </authorList>
    </citation>
    <scope>NUCLEOTIDE SEQUENCE</scope>
    <source>
        <strain evidence="1">KasaAsao</strain>
    </source>
</reference>
<protein>
    <submittedName>
        <fullName evidence="1">Uncharacterized protein</fullName>
    </submittedName>
</protein>
<dbReference type="AlphaFoldDB" id="A0AAD8ARP7"/>
<dbReference type="EMBL" id="JASAOG010000286">
    <property type="protein sequence ID" value="KAK0041155.1"/>
    <property type="molecule type" value="Genomic_DNA"/>
</dbReference>
<sequence>MLQYEQVPSLFNTTTTSKPCLFLCKTQQQGNMQQYRDLMRSSPDQRCGPRVVTPDVVNPGQRCGSHVVTPTNAVVLMRSPLTNIVVLMRSSLTNVN</sequence>
<accession>A0AAD8ARP7</accession>
<keyword evidence="2" id="KW-1185">Reference proteome</keyword>
<evidence type="ECO:0000313" key="1">
    <source>
        <dbReference type="EMBL" id="KAK0041155.1"/>
    </source>
</evidence>
<gene>
    <name evidence="1" type="ORF">Bpfe_029427</name>
</gene>
<reference evidence="1" key="2">
    <citation type="submission" date="2023-04" db="EMBL/GenBank/DDBJ databases">
        <authorList>
            <person name="Bu L."/>
            <person name="Lu L."/>
            <person name="Laidemitt M.R."/>
            <person name="Zhang S.M."/>
            <person name="Mutuku M."/>
            <person name="Mkoji G."/>
            <person name="Steinauer M."/>
            <person name="Loker E.S."/>
        </authorList>
    </citation>
    <scope>NUCLEOTIDE SEQUENCE</scope>
    <source>
        <strain evidence="1">KasaAsao</strain>
        <tissue evidence="1">Whole Snail</tissue>
    </source>
</reference>
<name>A0AAD8ARP7_BIOPF</name>